<dbReference type="EMBL" id="CVRI01000075">
    <property type="protein sequence ID" value="CRL08447.1"/>
    <property type="molecule type" value="Genomic_DNA"/>
</dbReference>
<dbReference type="AlphaFoldDB" id="A0A1J1J7S7"/>
<protein>
    <submittedName>
        <fullName evidence="1">CLUMA_CG021597, isoform A</fullName>
    </submittedName>
</protein>
<reference evidence="1 2" key="1">
    <citation type="submission" date="2015-04" db="EMBL/GenBank/DDBJ databases">
        <authorList>
            <person name="Syromyatnikov M.Y."/>
            <person name="Popov V.N."/>
        </authorList>
    </citation>
    <scope>NUCLEOTIDE SEQUENCE [LARGE SCALE GENOMIC DNA]</scope>
</reference>
<accession>A0A1J1J7S7</accession>
<name>A0A1J1J7S7_9DIPT</name>
<evidence type="ECO:0000313" key="2">
    <source>
        <dbReference type="Proteomes" id="UP000183832"/>
    </source>
</evidence>
<sequence length="99" mass="11195">MLMATNTTYKYIEENLVSIAPICLRHANKAVEDLKILSKRKLAPIVISIKNLCGIGNSFLISHHYHVMLSIHVNLSATYITLFDNSTESSLNDILEFFQ</sequence>
<organism evidence="1 2">
    <name type="scientific">Clunio marinus</name>
    <dbReference type="NCBI Taxonomy" id="568069"/>
    <lineage>
        <taxon>Eukaryota</taxon>
        <taxon>Metazoa</taxon>
        <taxon>Ecdysozoa</taxon>
        <taxon>Arthropoda</taxon>
        <taxon>Hexapoda</taxon>
        <taxon>Insecta</taxon>
        <taxon>Pterygota</taxon>
        <taxon>Neoptera</taxon>
        <taxon>Endopterygota</taxon>
        <taxon>Diptera</taxon>
        <taxon>Nematocera</taxon>
        <taxon>Chironomoidea</taxon>
        <taxon>Chironomidae</taxon>
        <taxon>Clunio</taxon>
    </lineage>
</organism>
<keyword evidence="2" id="KW-1185">Reference proteome</keyword>
<dbReference type="Proteomes" id="UP000183832">
    <property type="component" value="Unassembled WGS sequence"/>
</dbReference>
<proteinExistence type="predicted"/>
<gene>
    <name evidence="1" type="ORF">CLUMA_CG021597</name>
</gene>
<evidence type="ECO:0000313" key="1">
    <source>
        <dbReference type="EMBL" id="CRL08447.1"/>
    </source>
</evidence>